<evidence type="ECO:0000259" key="2">
    <source>
        <dbReference type="Pfam" id="PF01757"/>
    </source>
</evidence>
<feature type="domain" description="Acyltransferase 3" evidence="2">
    <location>
        <begin position="80"/>
        <end position="424"/>
    </location>
</feature>
<comment type="caution">
    <text evidence="3">The sequence shown here is derived from an EMBL/GenBank/DDBJ whole genome shotgun (WGS) entry which is preliminary data.</text>
</comment>
<keyword evidence="3" id="KW-0808">Transferase</keyword>
<dbReference type="GO" id="GO:0016746">
    <property type="term" value="F:acyltransferase activity"/>
    <property type="evidence" value="ECO:0007669"/>
    <property type="project" value="UniProtKB-KW"/>
</dbReference>
<gene>
    <name evidence="3" type="ORF">H7J73_10890</name>
</gene>
<feature type="transmembrane region" description="Helical" evidence="1">
    <location>
        <begin position="344"/>
        <end position="369"/>
    </location>
</feature>
<dbReference type="Proteomes" id="UP001526201">
    <property type="component" value="Unassembled WGS sequence"/>
</dbReference>
<evidence type="ECO:0000256" key="1">
    <source>
        <dbReference type="SAM" id="Phobius"/>
    </source>
</evidence>
<feature type="transmembrane region" description="Helical" evidence="1">
    <location>
        <begin position="255"/>
        <end position="277"/>
    </location>
</feature>
<evidence type="ECO:0000313" key="4">
    <source>
        <dbReference type="Proteomes" id="UP001526201"/>
    </source>
</evidence>
<organism evidence="3 4">
    <name type="scientific">Mycolicibacterium komossense</name>
    <dbReference type="NCBI Taxonomy" id="1779"/>
    <lineage>
        <taxon>Bacteria</taxon>
        <taxon>Bacillati</taxon>
        <taxon>Actinomycetota</taxon>
        <taxon>Actinomycetes</taxon>
        <taxon>Mycobacteriales</taxon>
        <taxon>Mycobacteriaceae</taxon>
        <taxon>Mycolicibacterium</taxon>
    </lineage>
</organism>
<keyword evidence="1" id="KW-1133">Transmembrane helix</keyword>
<feature type="transmembrane region" description="Helical" evidence="1">
    <location>
        <begin position="81"/>
        <end position="100"/>
    </location>
</feature>
<dbReference type="PANTHER" id="PTHR23028">
    <property type="entry name" value="ACETYLTRANSFERASE"/>
    <property type="match status" value="1"/>
</dbReference>
<feature type="transmembrane region" description="Helical" evidence="1">
    <location>
        <begin position="120"/>
        <end position="140"/>
    </location>
</feature>
<dbReference type="EMBL" id="JACKTY010000028">
    <property type="protein sequence ID" value="MCV7226537.1"/>
    <property type="molecule type" value="Genomic_DNA"/>
</dbReference>
<feature type="transmembrane region" description="Helical" evidence="1">
    <location>
        <begin position="231"/>
        <end position="248"/>
    </location>
</feature>
<feature type="transmembrane region" description="Helical" evidence="1">
    <location>
        <begin position="313"/>
        <end position="332"/>
    </location>
</feature>
<dbReference type="InterPro" id="IPR050879">
    <property type="entry name" value="Acyltransferase_3"/>
</dbReference>
<sequence>MAVACRAVRFATSNSTALRARQCRSLIGNVPVPPAPGEGLIRRRQFALNVPAGAGAAKRADRPADGRSHGKRALRTGEIKALSGLRIVAAMWVVLFHFRPLLWAAAPSVASALRPILDRGAQGVDLFFILSGFVITLNYLDKMGPTWSARATVRFLWLRLARVWPVYLVTMHLAAAWIIFTLYVGHVPSKLVGTLNATDYLRQLLLVQLWFQPFFDGTSWDGPAWSISAEWLAYLLFGGLALVIFRVARVTRARSLMWLAFAATLPPLVLLLASGHLYTPWSWLPRIIMQFTAGALACAAVRKLQLSDRSRLGAGYLSVLLVAVAVGALYWFDAHPQPWLYDAGALVDVLFLPLVVTLAVGAGSLPWLLALRPMVYLGQVSFSLYMVHELVHTAWLWLGEQFALVPTVGQWKLIVLAMIGIAFGTAMLLFHFVEEPARRWMRRMADASRVRPDAQLTAVHADTAEEPERRRRAM</sequence>
<feature type="transmembrane region" description="Helical" evidence="1">
    <location>
        <begin position="376"/>
        <end position="398"/>
    </location>
</feature>
<proteinExistence type="predicted"/>
<feature type="transmembrane region" description="Helical" evidence="1">
    <location>
        <begin position="410"/>
        <end position="433"/>
    </location>
</feature>
<keyword evidence="1" id="KW-0812">Transmembrane</keyword>
<protein>
    <submittedName>
        <fullName evidence="3">Acyltransferase</fullName>
    </submittedName>
</protein>
<feature type="transmembrane region" description="Helical" evidence="1">
    <location>
        <begin position="283"/>
        <end position="301"/>
    </location>
</feature>
<feature type="transmembrane region" description="Helical" evidence="1">
    <location>
        <begin position="161"/>
        <end position="184"/>
    </location>
</feature>
<evidence type="ECO:0000313" key="3">
    <source>
        <dbReference type="EMBL" id="MCV7226537.1"/>
    </source>
</evidence>
<keyword evidence="4" id="KW-1185">Reference proteome</keyword>
<reference evidence="3 4" key="1">
    <citation type="journal article" date="2022" name="BMC Genomics">
        <title>Comparative genome analysis of mycobacteria focusing on tRNA and non-coding RNA.</title>
        <authorList>
            <person name="Behra P.R.K."/>
            <person name="Pettersson B.M.F."/>
            <person name="Ramesh M."/>
            <person name="Das S."/>
            <person name="Dasgupta S."/>
            <person name="Kirsebom L.A."/>
        </authorList>
    </citation>
    <scope>NUCLEOTIDE SEQUENCE [LARGE SCALE GENOMIC DNA]</scope>
    <source>
        <strain evidence="3 4">DSM 44078</strain>
    </source>
</reference>
<keyword evidence="3" id="KW-0012">Acyltransferase</keyword>
<name>A0ABT3CAM4_9MYCO</name>
<dbReference type="PANTHER" id="PTHR23028:SF53">
    <property type="entry name" value="ACYL_TRANSF_3 DOMAIN-CONTAINING PROTEIN"/>
    <property type="match status" value="1"/>
</dbReference>
<dbReference type="Pfam" id="PF01757">
    <property type="entry name" value="Acyl_transf_3"/>
    <property type="match status" value="1"/>
</dbReference>
<accession>A0ABT3CAM4</accession>
<keyword evidence="1" id="KW-0472">Membrane</keyword>
<dbReference type="InterPro" id="IPR002656">
    <property type="entry name" value="Acyl_transf_3_dom"/>
</dbReference>